<feature type="region of interest" description="Disordered" evidence="1">
    <location>
        <begin position="175"/>
        <end position="245"/>
    </location>
</feature>
<dbReference type="GO" id="GO:0004862">
    <property type="term" value="F:cAMP-dependent protein kinase inhibitor activity"/>
    <property type="evidence" value="ECO:0007669"/>
    <property type="project" value="TreeGrafter"/>
</dbReference>
<feature type="domain" description="Cyclic nucleotide-binding" evidence="2">
    <location>
        <begin position="15"/>
        <end position="128"/>
    </location>
</feature>
<accession>A0A6G0PCV9</accession>
<dbReference type="SUPFAM" id="SSF51206">
    <property type="entry name" value="cAMP-binding domain-like"/>
    <property type="match status" value="1"/>
</dbReference>
<dbReference type="SMART" id="SM00100">
    <property type="entry name" value="cNMP"/>
    <property type="match status" value="1"/>
</dbReference>
<feature type="compositionally biased region" description="Basic and acidic residues" evidence="1">
    <location>
        <begin position="227"/>
        <end position="236"/>
    </location>
</feature>
<dbReference type="AlphaFoldDB" id="A0A6G0PCV9"/>
<proteinExistence type="predicted"/>
<feature type="region of interest" description="Disordered" evidence="1">
    <location>
        <begin position="287"/>
        <end position="308"/>
    </location>
</feature>
<dbReference type="GO" id="GO:0034236">
    <property type="term" value="F:protein kinase A catalytic subunit binding"/>
    <property type="evidence" value="ECO:0007669"/>
    <property type="project" value="TreeGrafter"/>
</dbReference>
<dbReference type="GO" id="GO:0030552">
    <property type="term" value="F:cAMP binding"/>
    <property type="evidence" value="ECO:0007669"/>
    <property type="project" value="TreeGrafter"/>
</dbReference>
<name>A0A6G0PCV9_9STRA</name>
<feature type="compositionally biased region" description="Basic and acidic residues" evidence="1">
    <location>
        <begin position="175"/>
        <end position="184"/>
    </location>
</feature>
<sequence length="374" mass="42410">MLYQWLMNQEKLSSLFTTMSEMSAKKLCKEMEFLHLNSGEVVVNQGEKGSTCFILMSGVVSVYVRSPEEQIRYQRIIRSSSISSSMRRLSGTTSINYGNKVITLTPGATFGELCLIEPDSKRSATVIVDPQAQMANFIVLTAASYLRMTRSQTIEVRDQLCMELPLYYMLDEKQKKREQKERGRTTSNHRISVAPQSPTNGSASDASRKLSRKPTMSAMPSRTDLPALREHDREGVSEPPSPVRLGMQLVTKQWQEAGKSRALRLPQRPMTTPSGKRAVPLAVTSITHSTHVSRRQEDQRRQLTQRKTRPIQEELQYIRDTWPYCWNNDDDGQQDATTGMLARLRSRSRSPSPTLDRRRSQPGRHDSGSLSART</sequence>
<dbReference type="GO" id="GO:0005952">
    <property type="term" value="C:cAMP-dependent protein kinase complex"/>
    <property type="evidence" value="ECO:0007669"/>
    <property type="project" value="InterPro"/>
</dbReference>
<evidence type="ECO:0000313" key="4">
    <source>
        <dbReference type="Proteomes" id="UP000476176"/>
    </source>
</evidence>
<dbReference type="CDD" id="cd00038">
    <property type="entry name" value="CAP_ED"/>
    <property type="match status" value="1"/>
</dbReference>
<reference evidence="3 4" key="1">
    <citation type="submission" date="2018-09" db="EMBL/GenBank/DDBJ databases">
        <title>Genomic investigation of the strawberry pathogen Phytophthora fragariae indicates pathogenicity is determined by transcriptional variation in three key races.</title>
        <authorList>
            <person name="Adams T.M."/>
            <person name="Armitage A.D."/>
            <person name="Sobczyk M.K."/>
            <person name="Bates H.J."/>
            <person name="Dunwell J.M."/>
            <person name="Nellist C.F."/>
            <person name="Harrison R.J."/>
        </authorList>
    </citation>
    <scope>NUCLEOTIDE SEQUENCE [LARGE SCALE GENOMIC DNA]</scope>
    <source>
        <strain evidence="3 4">BC-23</strain>
    </source>
</reference>
<dbReference type="InterPro" id="IPR050503">
    <property type="entry name" value="cAMP-dep_PK_reg_su-like"/>
</dbReference>
<dbReference type="GO" id="GO:0005829">
    <property type="term" value="C:cytosol"/>
    <property type="evidence" value="ECO:0007669"/>
    <property type="project" value="TreeGrafter"/>
</dbReference>
<dbReference type="EMBL" id="QXGC01000255">
    <property type="protein sequence ID" value="KAE9243004.1"/>
    <property type="molecule type" value="Genomic_DNA"/>
</dbReference>
<dbReference type="InterPro" id="IPR000595">
    <property type="entry name" value="cNMP-bd_dom"/>
</dbReference>
<protein>
    <recommendedName>
        <fullName evidence="2">Cyclic nucleotide-binding domain-containing protein</fullName>
    </recommendedName>
</protein>
<evidence type="ECO:0000256" key="1">
    <source>
        <dbReference type="SAM" id="MobiDB-lite"/>
    </source>
</evidence>
<dbReference type="PROSITE" id="PS50042">
    <property type="entry name" value="CNMP_BINDING_3"/>
    <property type="match status" value="1"/>
</dbReference>
<comment type="caution">
    <text evidence="3">The sequence shown here is derived from an EMBL/GenBank/DDBJ whole genome shotgun (WGS) entry which is preliminary data.</text>
</comment>
<dbReference type="InterPro" id="IPR018490">
    <property type="entry name" value="cNMP-bd_dom_sf"/>
</dbReference>
<dbReference type="PANTHER" id="PTHR11635:SF152">
    <property type="entry name" value="CAMP-DEPENDENT PROTEIN KINASE TYPE I REGULATORY SUBUNIT-RELATED"/>
    <property type="match status" value="1"/>
</dbReference>
<evidence type="ECO:0000259" key="2">
    <source>
        <dbReference type="PROSITE" id="PS50042"/>
    </source>
</evidence>
<feature type="compositionally biased region" description="Polar residues" evidence="1">
    <location>
        <begin position="185"/>
        <end position="205"/>
    </location>
</feature>
<dbReference type="PANTHER" id="PTHR11635">
    <property type="entry name" value="CAMP-DEPENDENT PROTEIN KINASE REGULATORY CHAIN"/>
    <property type="match status" value="1"/>
</dbReference>
<dbReference type="InterPro" id="IPR014710">
    <property type="entry name" value="RmlC-like_jellyroll"/>
</dbReference>
<dbReference type="Proteomes" id="UP000476176">
    <property type="component" value="Unassembled WGS sequence"/>
</dbReference>
<evidence type="ECO:0000313" key="3">
    <source>
        <dbReference type="EMBL" id="KAE9243004.1"/>
    </source>
</evidence>
<organism evidence="3 4">
    <name type="scientific">Phytophthora fragariae</name>
    <dbReference type="NCBI Taxonomy" id="53985"/>
    <lineage>
        <taxon>Eukaryota</taxon>
        <taxon>Sar</taxon>
        <taxon>Stramenopiles</taxon>
        <taxon>Oomycota</taxon>
        <taxon>Peronosporomycetes</taxon>
        <taxon>Peronosporales</taxon>
        <taxon>Peronosporaceae</taxon>
        <taxon>Phytophthora</taxon>
    </lineage>
</organism>
<feature type="region of interest" description="Disordered" evidence="1">
    <location>
        <begin position="329"/>
        <end position="374"/>
    </location>
</feature>
<dbReference type="Gene3D" id="2.60.120.10">
    <property type="entry name" value="Jelly Rolls"/>
    <property type="match status" value="1"/>
</dbReference>
<gene>
    <name evidence="3" type="ORF">PF004_g6356</name>
</gene>
<feature type="compositionally biased region" description="Basic and acidic residues" evidence="1">
    <location>
        <begin position="355"/>
        <end position="367"/>
    </location>
</feature>